<dbReference type="PROSITE" id="PS50844">
    <property type="entry name" value="AFP_LIKE"/>
    <property type="match status" value="1"/>
</dbReference>
<sequence>MTATNVCINGREISRSTKPYVIAEVSANHNGSLKRALETIKAAKESGVDAVKIQTYTPDTMTIRSDKKDFQINDGLWKGRTLYDLYGEAYTPYEWHAEMFAYARKIGVTLFSSPFDETAVDLLEELGTPAYKVASFELIDLPLIEYIAKKKKPMLMSTGMASLEEIGEAIETARSNGCNQLAIFHCISSYPAPIEQANISIIPFLRNEFGVEVGLSDHTLGNVASIVATTIGASVIEKHFTLDRSEGGVDSAFSLEPDEMRGLVNSTGEAFAALGNGDFKRAQSETENMVFRRSLYFVQDLKKGETITTTNVRRIRPGFGLSPKYLPEIIGARLKEDVEVGERVNFEKIVLPRNEG</sequence>
<dbReference type="InterPro" id="IPR051690">
    <property type="entry name" value="PseI-like"/>
</dbReference>
<dbReference type="SUPFAM" id="SSF51569">
    <property type="entry name" value="Aldolase"/>
    <property type="match status" value="1"/>
</dbReference>
<dbReference type="Pfam" id="PF08666">
    <property type="entry name" value="SAF"/>
    <property type="match status" value="1"/>
</dbReference>
<dbReference type="InterPro" id="IPR020030">
    <property type="entry name" value="Pseudaminic_synth_PseI"/>
</dbReference>
<evidence type="ECO:0000313" key="3">
    <source>
        <dbReference type="Proteomes" id="UP000253061"/>
    </source>
</evidence>
<dbReference type="CDD" id="cd11615">
    <property type="entry name" value="SAF_NeuB_like"/>
    <property type="match status" value="1"/>
</dbReference>
<dbReference type="SMART" id="SM00858">
    <property type="entry name" value="SAF"/>
    <property type="match status" value="1"/>
</dbReference>
<dbReference type="Gene3D" id="3.20.20.70">
    <property type="entry name" value="Aldolase class I"/>
    <property type="match status" value="1"/>
</dbReference>
<dbReference type="NCBIfam" id="TIGR03586">
    <property type="entry name" value="PseI"/>
    <property type="match status" value="1"/>
</dbReference>
<dbReference type="InterPro" id="IPR013974">
    <property type="entry name" value="SAF"/>
</dbReference>
<accession>A0A367V4A1</accession>
<organism evidence="2 3">
    <name type="scientific">Thalassospira profundimaris</name>
    <dbReference type="NCBI Taxonomy" id="502049"/>
    <lineage>
        <taxon>Bacteria</taxon>
        <taxon>Pseudomonadati</taxon>
        <taxon>Pseudomonadota</taxon>
        <taxon>Alphaproteobacteria</taxon>
        <taxon>Rhodospirillales</taxon>
        <taxon>Thalassospiraceae</taxon>
        <taxon>Thalassospira</taxon>
    </lineage>
</organism>
<dbReference type="InterPro" id="IPR036732">
    <property type="entry name" value="AFP_Neu5c_C_sf"/>
</dbReference>
<evidence type="ECO:0000259" key="1">
    <source>
        <dbReference type="PROSITE" id="PS50844"/>
    </source>
</evidence>
<dbReference type="GO" id="GO:0047444">
    <property type="term" value="F:N-acylneuraminate-9-phosphate synthase activity"/>
    <property type="evidence" value="ECO:0007669"/>
    <property type="project" value="TreeGrafter"/>
</dbReference>
<dbReference type="Pfam" id="PF03102">
    <property type="entry name" value="NeuB"/>
    <property type="match status" value="1"/>
</dbReference>
<dbReference type="EMBL" id="JPWB01000012">
    <property type="protein sequence ID" value="RCK19202.1"/>
    <property type="molecule type" value="Genomic_DNA"/>
</dbReference>
<dbReference type="InterPro" id="IPR013132">
    <property type="entry name" value="PseI/NeuA/B-like_N"/>
</dbReference>
<feature type="domain" description="AFP-like" evidence="1">
    <location>
        <begin position="294"/>
        <end position="352"/>
    </location>
</feature>
<name>A0A367V4A1_9PROT</name>
<dbReference type="InterPro" id="IPR006190">
    <property type="entry name" value="SAF_AFP_Neu5Ac"/>
</dbReference>
<dbReference type="SUPFAM" id="SSF51269">
    <property type="entry name" value="AFP III-like domain"/>
    <property type="match status" value="1"/>
</dbReference>
<comment type="caution">
    <text evidence="2">The sequence shown here is derived from an EMBL/GenBank/DDBJ whole genome shotgun (WGS) entry which is preliminary data.</text>
</comment>
<dbReference type="InterPro" id="IPR057736">
    <property type="entry name" value="SAF_PseI/NeuA/NeuB"/>
</dbReference>
<dbReference type="InterPro" id="IPR013785">
    <property type="entry name" value="Aldolase_TIM"/>
</dbReference>
<dbReference type="RefSeq" id="WP_062957945.1">
    <property type="nucleotide sequence ID" value="NZ_JPWB01000012.1"/>
</dbReference>
<dbReference type="PANTHER" id="PTHR42966:SF2">
    <property type="entry name" value="PSEUDAMINIC ACID SYNTHASE"/>
    <property type="match status" value="1"/>
</dbReference>
<reference evidence="2 3" key="1">
    <citation type="submission" date="2014-07" db="EMBL/GenBank/DDBJ databases">
        <title>Draft genome sequence of Thalassospira profundimaris R8-17.</title>
        <authorList>
            <person name="Lai Q."/>
            <person name="Shao Z."/>
        </authorList>
    </citation>
    <scope>NUCLEOTIDE SEQUENCE [LARGE SCALE GENOMIC DNA]</scope>
    <source>
        <strain evidence="2 3">R8-17</strain>
    </source>
</reference>
<dbReference type="AlphaFoldDB" id="A0A367V4A1"/>
<gene>
    <name evidence="2" type="ORF">TH6_19935</name>
</gene>
<dbReference type="Proteomes" id="UP000253061">
    <property type="component" value="Unassembled WGS sequence"/>
</dbReference>
<evidence type="ECO:0000313" key="2">
    <source>
        <dbReference type="EMBL" id="RCK19202.1"/>
    </source>
</evidence>
<dbReference type="PANTHER" id="PTHR42966">
    <property type="entry name" value="N-ACETYLNEURAMINATE SYNTHASE"/>
    <property type="match status" value="1"/>
</dbReference>
<dbReference type="Gene3D" id="3.90.1210.10">
    <property type="entry name" value="Antifreeze-like/N-acetylneuraminic acid synthase C-terminal domain"/>
    <property type="match status" value="1"/>
</dbReference>
<dbReference type="GO" id="GO:0016051">
    <property type="term" value="P:carbohydrate biosynthetic process"/>
    <property type="evidence" value="ECO:0007669"/>
    <property type="project" value="InterPro"/>
</dbReference>
<proteinExistence type="predicted"/>
<protein>
    <submittedName>
        <fullName evidence="2">N-acetylneuraminate synthase</fullName>
    </submittedName>
</protein>